<dbReference type="PANTHER" id="PTHR30537:SF35">
    <property type="entry name" value="TRANSCRIPTIONAL REGULATORY PROTEIN"/>
    <property type="match status" value="1"/>
</dbReference>
<dbReference type="Gene3D" id="3.40.190.290">
    <property type="match status" value="1"/>
</dbReference>
<dbReference type="InterPro" id="IPR005119">
    <property type="entry name" value="LysR_subst-bd"/>
</dbReference>
<keyword evidence="7" id="KW-1185">Reference proteome</keyword>
<protein>
    <submittedName>
        <fullName evidence="6">Transcriptional regulator</fullName>
    </submittedName>
</protein>
<keyword evidence="4" id="KW-0804">Transcription</keyword>
<dbReference type="Proteomes" id="UP000000238">
    <property type="component" value="Chromosome"/>
</dbReference>
<dbReference type="InterPro" id="IPR036390">
    <property type="entry name" value="WH_DNA-bd_sf"/>
</dbReference>
<dbReference type="EMBL" id="CP000155">
    <property type="protein sequence ID" value="ABC31561.1"/>
    <property type="molecule type" value="Genomic_DNA"/>
</dbReference>
<dbReference type="HOGENOM" id="CLU_039613_16_3_6"/>
<evidence type="ECO:0000256" key="3">
    <source>
        <dbReference type="ARBA" id="ARBA00023125"/>
    </source>
</evidence>
<dbReference type="SUPFAM" id="SSF53850">
    <property type="entry name" value="Periplasmic binding protein-like II"/>
    <property type="match status" value="1"/>
</dbReference>
<dbReference type="Pfam" id="PF03466">
    <property type="entry name" value="LysR_substrate"/>
    <property type="match status" value="1"/>
</dbReference>
<evidence type="ECO:0000256" key="1">
    <source>
        <dbReference type="ARBA" id="ARBA00009437"/>
    </source>
</evidence>
<evidence type="ECO:0000313" key="6">
    <source>
        <dbReference type="EMBL" id="ABC31561.1"/>
    </source>
</evidence>
<gene>
    <name evidence="6" type="ordered locus">HCH_04870</name>
</gene>
<sequence length="304" mass="34331">MDRIQAMRAFVATVDHGSFAKAADILDLSRPVLTRLVSGLEDSLGAKLLHRTTRRLSLTESGERFLEACRNVFSLLDEAESDLSQQTQCPKGVLRLSAPMAFSLLHLEPVIAEFMSTYPSIEVDMELADRRVDLVEEAFDLSIRIAHELEPGLIARRIGGTALVTCASPEYLKLNGLPESPDDLRTHECMGFSLARRNSWSFLENDKVRYVDVRGRFKSNNGIFLAKLAESGKGIVQLPCFIVNEALREKRLVTVLKDYQPPNLDIYCVYQSREYLPQKVRLFIDFMSEYFSCNCQKIVTLKSA</sequence>
<dbReference type="KEGG" id="hch:HCH_04870"/>
<evidence type="ECO:0000259" key="5">
    <source>
        <dbReference type="PROSITE" id="PS50931"/>
    </source>
</evidence>
<dbReference type="Gene3D" id="1.10.10.10">
    <property type="entry name" value="Winged helix-like DNA-binding domain superfamily/Winged helix DNA-binding domain"/>
    <property type="match status" value="1"/>
</dbReference>
<dbReference type="GO" id="GO:0043565">
    <property type="term" value="F:sequence-specific DNA binding"/>
    <property type="evidence" value="ECO:0007669"/>
    <property type="project" value="TreeGrafter"/>
</dbReference>
<proteinExistence type="inferred from homology"/>
<evidence type="ECO:0000256" key="4">
    <source>
        <dbReference type="ARBA" id="ARBA00023163"/>
    </source>
</evidence>
<dbReference type="InterPro" id="IPR058163">
    <property type="entry name" value="LysR-type_TF_proteobact-type"/>
</dbReference>
<name>Q2SCR3_HAHCH</name>
<dbReference type="PANTHER" id="PTHR30537">
    <property type="entry name" value="HTH-TYPE TRANSCRIPTIONAL REGULATOR"/>
    <property type="match status" value="1"/>
</dbReference>
<keyword evidence="2" id="KW-0805">Transcription regulation</keyword>
<dbReference type="AlphaFoldDB" id="Q2SCR3"/>
<dbReference type="PROSITE" id="PS50931">
    <property type="entry name" value="HTH_LYSR"/>
    <property type="match status" value="1"/>
</dbReference>
<evidence type="ECO:0000256" key="2">
    <source>
        <dbReference type="ARBA" id="ARBA00023015"/>
    </source>
</evidence>
<dbReference type="SUPFAM" id="SSF46785">
    <property type="entry name" value="Winged helix' DNA-binding domain"/>
    <property type="match status" value="1"/>
</dbReference>
<evidence type="ECO:0000313" key="7">
    <source>
        <dbReference type="Proteomes" id="UP000000238"/>
    </source>
</evidence>
<dbReference type="OrthoDB" id="9815676at2"/>
<accession>Q2SCR3</accession>
<dbReference type="FunFam" id="1.10.10.10:FF:000001">
    <property type="entry name" value="LysR family transcriptional regulator"/>
    <property type="match status" value="1"/>
</dbReference>
<comment type="similarity">
    <text evidence="1">Belongs to the LysR transcriptional regulatory family.</text>
</comment>
<dbReference type="eggNOG" id="COG0583">
    <property type="taxonomic scope" value="Bacteria"/>
</dbReference>
<dbReference type="GO" id="GO:0003700">
    <property type="term" value="F:DNA-binding transcription factor activity"/>
    <property type="evidence" value="ECO:0007669"/>
    <property type="project" value="InterPro"/>
</dbReference>
<dbReference type="Pfam" id="PF00126">
    <property type="entry name" value="HTH_1"/>
    <property type="match status" value="1"/>
</dbReference>
<dbReference type="CDD" id="cd08422">
    <property type="entry name" value="PBP2_CrgA_like"/>
    <property type="match status" value="1"/>
</dbReference>
<dbReference type="FunFam" id="3.40.190.290:FF:000001">
    <property type="entry name" value="Transcriptional regulator, LysR family"/>
    <property type="match status" value="1"/>
</dbReference>
<dbReference type="STRING" id="349521.HCH_04870"/>
<dbReference type="RefSeq" id="WP_011398626.1">
    <property type="nucleotide sequence ID" value="NC_007645.1"/>
</dbReference>
<keyword evidence="3" id="KW-0238">DNA-binding</keyword>
<feature type="domain" description="HTH lysR-type" evidence="5">
    <location>
        <begin position="1"/>
        <end position="59"/>
    </location>
</feature>
<dbReference type="InterPro" id="IPR036388">
    <property type="entry name" value="WH-like_DNA-bd_sf"/>
</dbReference>
<dbReference type="GO" id="GO:0006351">
    <property type="term" value="P:DNA-templated transcription"/>
    <property type="evidence" value="ECO:0007669"/>
    <property type="project" value="TreeGrafter"/>
</dbReference>
<reference evidence="6 7" key="1">
    <citation type="journal article" date="2005" name="Nucleic Acids Res.">
        <title>Genomic blueprint of Hahella chejuensis, a marine microbe producing an algicidal agent.</title>
        <authorList>
            <person name="Jeong H."/>
            <person name="Yim J.H."/>
            <person name="Lee C."/>
            <person name="Choi S.-H."/>
            <person name="Park Y.K."/>
            <person name="Yoon S.H."/>
            <person name="Hur C.-G."/>
            <person name="Kang H.-Y."/>
            <person name="Kim D."/>
            <person name="Lee H.H."/>
            <person name="Park K.H."/>
            <person name="Park S.-H."/>
            <person name="Park H.-S."/>
            <person name="Lee H.K."/>
            <person name="Oh T.K."/>
            <person name="Kim J.F."/>
        </authorList>
    </citation>
    <scope>NUCLEOTIDE SEQUENCE [LARGE SCALE GENOMIC DNA]</scope>
    <source>
        <strain evidence="6 7">KCTC 2396</strain>
    </source>
</reference>
<dbReference type="InterPro" id="IPR000847">
    <property type="entry name" value="LysR_HTH_N"/>
</dbReference>
<organism evidence="6 7">
    <name type="scientific">Hahella chejuensis (strain KCTC 2396)</name>
    <dbReference type="NCBI Taxonomy" id="349521"/>
    <lineage>
        <taxon>Bacteria</taxon>
        <taxon>Pseudomonadati</taxon>
        <taxon>Pseudomonadota</taxon>
        <taxon>Gammaproteobacteria</taxon>
        <taxon>Oceanospirillales</taxon>
        <taxon>Hahellaceae</taxon>
        <taxon>Hahella</taxon>
    </lineage>
</organism>